<gene>
    <name evidence="1" type="ORF">DF182_01505</name>
</gene>
<dbReference type="GO" id="GO:0005737">
    <property type="term" value="C:cytoplasm"/>
    <property type="evidence" value="ECO:0007669"/>
    <property type="project" value="TreeGrafter"/>
</dbReference>
<dbReference type="OrthoDB" id="751203at2"/>
<accession>A0A365XY71</accession>
<reference evidence="1 2" key="1">
    <citation type="submission" date="2018-05" db="EMBL/GenBank/DDBJ databases">
        <title>Chitinophaga sp. K3CV102501T nov., isolated from isolated from a monsoon evergreen broad-leaved forest soil.</title>
        <authorList>
            <person name="Lv Y."/>
        </authorList>
    </citation>
    <scope>NUCLEOTIDE SEQUENCE [LARGE SCALE GENOMIC DNA]</scope>
    <source>
        <strain evidence="1 2">GDMCC 1.1325</strain>
    </source>
</reference>
<organism evidence="1 2">
    <name type="scientific">Chitinophaga flava</name>
    <dbReference type="NCBI Taxonomy" id="2259036"/>
    <lineage>
        <taxon>Bacteria</taxon>
        <taxon>Pseudomonadati</taxon>
        <taxon>Bacteroidota</taxon>
        <taxon>Chitinophagia</taxon>
        <taxon>Chitinophagales</taxon>
        <taxon>Chitinophagaceae</taxon>
        <taxon>Chitinophaga</taxon>
    </lineage>
</organism>
<keyword evidence="2" id="KW-1185">Reference proteome</keyword>
<dbReference type="InterPro" id="IPR036291">
    <property type="entry name" value="NAD(P)-bd_dom_sf"/>
</dbReference>
<comment type="caution">
    <text evidence="1">The sequence shown here is derived from an EMBL/GenBank/DDBJ whole genome shotgun (WGS) entry which is preliminary data.</text>
</comment>
<dbReference type="PANTHER" id="PTHR48079">
    <property type="entry name" value="PROTEIN YEEZ"/>
    <property type="match status" value="1"/>
</dbReference>
<protein>
    <submittedName>
        <fullName evidence="1">NAD(P)-dependent oxidoreductase</fullName>
    </submittedName>
</protein>
<evidence type="ECO:0000313" key="2">
    <source>
        <dbReference type="Proteomes" id="UP000253410"/>
    </source>
</evidence>
<dbReference type="RefSeq" id="WP_113613925.1">
    <property type="nucleotide sequence ID" value="NZ_QFFJ01000001.1"/>
</dbReference>
<name>A0A365XY71_9BACT</name>
<dbReference type="Gene3D" id="3.40.50.720">
    <property type="entry name" value="NAD(P)-binding Rossmann-like Domain"/>
    <property type="match status" value="1"/>
</dbReference>
<evidence type="ECO:0000313" key="1">
    <source>
        <dbReference type="EMBL" id="RBL91329.1"/>
    </source>
</evidence>
<sequence>MDQHLPKISILSCGWLGKPLAQHLQRTGYTVKGARTTAAGVQELQEAGIDGYQVVLSESQLDAPDTFWDADILIINIPPRNRERGTEAHVQEIKILKEKLETTSIKKVIFVSSTSVYADVNDMVTEHNMVMPETPNGIALREVEQILLQSPAFRTTVLRFGGLIGYDRIPNAETLLTQRRSNDVPMNVIHRDDCIGIISLLLEKDIWGEIFNACASVHPIRYHYYRAAAQAQKLEMPKKLQPIEQPYKIVSSAKLKQRLGYEFIYDDPLLIFNAPTTGTK</sequence>
<dbReference type="InterPro" id="IPR051783">
    <property type="entry name" value="NAD(P)-dependent_oxidoreduct"/>
</dbReference>
<dbReference type="EMBL" id="QFFJ01000001">
    <property type="protein sequence ID" value="RBL91329.1"/>
    <property type="molecule type" value="Genomic_DNA"/>
</dbReference>
<dbReference type="Proteomes" id="UP000253410">
    <property type="component" value="Unassembled WGS sequence"/>
</dbReference>
<dbReference type="PANTHER" id="PTHR48079:SF6">
    <property type="entry name" value="NAD(P)-BINDING DOMAIN-CONTAINING PROTEIN-RELATED"/>
    <property type="match status" value="1"/>
</dbReference>
<dbReference type="SUPFAM" id="SSF51735">
    <property type="entry name" value="NAD(P)-binding Rossmann-fold domains"/>
    <property type="match status" value="1"/>
</dbReference>
<dbReference type="GO" id="GO:0004029">
    <property type="term" value="F:aldehyde dehydrogenase (NAD+) activity"/>
    <property type="evidence" value="ECO:0007669"/>
    <property type="project" value="TreeGrafter"/>
</dbReference>
<proteinExistence type="predicted"/>
<dbReference type="AlphaFoldDB" id="A0A365XY71"/>